<evidence type="ECO:0000256" key="7">
    <source>
        <dbReference type="ARBA" id="ARBA00049183"/>
    </source>
</evidence>
<accession>A0A0N9ZIM7</accession>
<dbReference type="PANTHER" id="PTHR42755">
    <property type="entry name" value="3-DEOXY-MANNO-OCTULOSONATE CYTIDYLYLTRANSFERASE"/>
    <property type="match status" value="1"/>
</dbReference>
<comment type="subcellular location">
    <subcellularLocation>
        <location evidence="10">Cell membrane</location>
    </subcellularLocation>
</comment>
<dbReference type="InterPro" id="IPR007507">
    <property type="entry name" value="Glycos_transf_N"/>
</dbReference>
<dbReference type="PANTHER" id="PTHR42755:SF1">
    <property type="entry name" value="3-DEOXY-D-MANNO-OCTULOSONIC ACID TRANSFERASE, MITOCHONDRIAL-RELATED"/>
    <property type="match status" value="1"/>
</dbReference>
<dbReference type="Proteomes" id="UP000064920">
    <property type="component" value="Chromosome"/>
</dbReference>
<evidence type="ECO:0000256" key="4">
    <source>
        <dbReference type="ARBA" id="ARBA00019077"/>
    </source>
</evidence>
<keyword evidence="10" id="KW-1133">Transmembrane helix</keyword>
<dbReference type="InterPro" id="IPR039901">
    <property type="entry name" value="Kdotransferase"/>
</dbReference>
<comment type="catalytic activity">
    <reaction evidence="7 10">
        <text>lipid IVA (E. coli) + CMP-3-deoxy-beta-D-manno-octulosonate = alpha-Kdo-(2-&gt;6)-lipid IVA (E. coli) + CMP + H(+)</text>
        <dbReference type="Rhea" id="RHEA:28066"/>
        <dbReference type="ChEBI" id="CHEBI:15378"/>
        <dbReference type="ChEBI" id="CHEBI:58603"/>
        <dbReference type="ChEBI" id="CHEBI:60364"/>
        <dbReference type="ChEBI" id="CHEBI:60377"/>
        <dbReference type="ChEBI" id="CHEBI:85987"/>
        <dbReference type="EC" id="2.4.99.12"/>
    </reaction>
</comment>
<evidence type="ECO:0000313" key="13">
    <source>
        <dbReference type="Proteomes" id="UP000064920"/>
    </source>
</evidence>
<evidence type="ECO:0000256" key="5">
    <source>
        <dbReference type="ARBA" id="ARBA00022679"/>
    </source>
</evidence>
<dbReference type="SUPFAM" id="SSF53756">
    <property type="entry name" value="UDP-Glycosyltransferase/glycogen phosphorylase"/>
    <property type="match status" value="1"/>
</dbReference>
<dbReference type="Pfam" id="PF04413">
    <property type="entry name" value="Glycos_transf_N"/>
    <property type="match status" value="1"/>
</dbReference>
<evidence type="ECO:0000256" key="2">
    <source>
        <dbReference type="ARBA" id="ARBA00004713"/>
    </source>
</evidence>
<keyword evidence="10" id="KW-0812">Transmembrane</keyword>
<evidence type="ECO:0000256" key="3">
    <source>
        <dbReference type="ARBA" id="ARBA00012621"/>
    </source>
</evidence>
<gene>
    <name evidence="12" type="ORF">IMCC12053_2941</name>
</gene>
<dbReference type="KEGG" id="cmar:IMCC12053_2941"/>
<feature type="site" description="Transition state stabilizer" evidence="9">
    <location>
        <position position="157"/>
    </location>
</feature>
<comment type="pathway">
    <text evidence="2 10">Bacterial outer membrane biogenesis; LPS core biosynthesis.</text>
</comment>
<comment type="similarity">
    <text evidence="10">Belongs to the glycosyltransferase group 1 family.</text>
</comment>
<name>A0A0N9ZIM7_9RHOB</name>
<organism evidence="12 13">
    <name type="scientific">Celeribacter marinus</name>
    <dbReference type="NCBI Taxonomy" id="1397108"/>
    <lineage>
        <taxon>Bacteria</taxon>
        <taxon>Pseudomonadati</taxon>
        <taxon>Pseudomonadota</taxon>
        <taxon>Alphaproteobacteria</taxon>
        <taxon>Rhodobacterales</taxon>
        <taxon>Roseobacteraceae</taxon>
        <taxon>Celeribacter</taxon>
    </lineage>
</organism>
<evidence type="ECO:0000256" key="8">
    <source>
        <dbReference type="PIRSR" id="PIRSR639901-1"/>
    </source>
</evidence>
<dbReference type="AlphaFoldDB" id="A0A0N9ZIM7"/>
<dbReference type="EC" id="2.4.99.12" evidence="3 10"/>
<dbReference type="Gene3D" id="3.40.50.2000">
    <property type="entry name" value="Glycogen Phosphorylase B"/>
    <property type="match status" value="1"/>
</dbReference>
<feature type="transmembrane region" description="Helical" evidence="10">
    <location>
        <begin position="29"/>
        <end position="51"/>
    </location>
</feature>
<evidence type="ECO:0000256" key="10">
    <source>
        <dbReference type="RuleBase" id="RU365103"/>
    </source>
</evidence>
<dbReference type="GO" id="GO:0005886">
    <property type="term" value="C:plasma membrane"/>
    <property type="evidence" value="ECO:0007669"/>
    <property type="project" value="UniProtKB-SubCell"/>
</dbReference>
<keyword evidence="10" id="KW-0448">Lipopolysaccharide biosynthesis</keyword>
<sequence>MPNLRHQRAPTTVKKNIINLNALPLVTRILYLFEQAIAHLLLPFVPLLMLIRSRKEPVHFRKLLDRFALGAVGHRCAVWIYAASLGETRAASPLIRQLRAEGFNVLLTHQSPSGLAEGARLFANDSGVSQAFVPLDLFWAVRIFLRRFQPIALIVMEIEIWPAMLIETTRKGIPIAMANGNLLEQSIGNGRGLRSHLLKLYLLFSHICTRTQNYYDRYIRLGVDPSRVSVVGEMKYDQLIDPAHLRMAKTLRTNFVGGERFLMIASSVEAEESLLLPMVERLIAQDSGLRVLWAPRSPQRFQRVADELRSKGIAVTLRSSLGRAMDAPMPQTRVLVVDSTGEMNAFYPAADLVFVGASLVDHGGHNIIEPLVLGRPVVMGPSTYGVDFAAEPAGQAGAFESLLDASALEERIVELMADQVSLAQMSAASVAFAADKTGAAKKTLLVIHSLFGPIAEGQSK</sequence>
<evidence type="ECO:0000313" key="12">
    <source>
        <dbReference type="EMBL" id="ALI56888.1"/>
    </source>
</evidence>
<dbReference type="GO" id="GO:0009245">
    <property type="term" value="P:lipid A biosynthetic process"/>
    <property type="evidence" value="ECO:0007669"/>
    <property type="project" value="TreeGrafter"/>
</dbReference>
<evidence type="ECO:0000259" key="11">
    <source>
        <dbReference type="Pfam" id="PF04413"/>
    </source>
</evidence>
<evidence type="ECO:0000256" key="6">
    <source>
        <dbReference type="ARBA" id="ARBA00031445"/>
    </source>
</evidence>
<reference evidence="12 13" key="1">
    <citation type="submission" date="2015-05" db="EMBL/GenBank/DDBJ databases">
        <authorList>
            <person name="Wang D.B."/>
            <person name="Wang M."/>
        </authorList>
    </citation>
    <scope>NUCLEOTIDE SEQUENCE [LARGE SCALE GENOMIC DNA]</scope>
    <source>
        <strain evidence="12 13">IMCC 12053</strain>
    </source>
</reference>
<dbReference type="InterPro" id="IPR038107">
    <property type="entry name" value="Glycos_transf_N_sf"/>
</dbReference>
<dbReference type="PATRIC" id="fig|1397108.4.peg.3018"/>
<dbReference type="STRING" id="1397108.IMCC12053_2941"/>
<proteinExistence type="inferred from homology"/>
<dbReference type="GO" id="GO:0009244">
    <property type="term" value="P:lipopolysaccharide core region biosynthetic process"/>
    <property type="evidence" value="ECO:0007669"/>
    <property type="project" value="UniProtKB-UniRule"/>
</dbReference>
<feature type="domain" description="3-deoxy-D-manno-octulosonic-acid transferase N-terminal" evidence="11">
    <location>
        <begin position="66"/>
        <end position="238"/>
    </location>
</feature>
<dbReference type="GO" id="GO:0043842">
    <property type="term" value="F:Kdo transferase activity"/>
    <property type="evidence" value="ECO:0007669"/>
    <property type="project" value="UniProtKB-EC"/>
</dbReference>
<evidence type="ECO:0000256" key="1">
    <source>
        <dbReference type="ARBA" id="ARBA00003394"/>
    </source>
</evidence>
<dbReference type="UniPathway" id="UPA00958"/>
<dbReference type="Gene3D" id="3.40.50.11720">
    <property type="entry name" value="3-Deoxy-D-manno-octulosonic-acid transferase, N-terminal domain"/>
    <property type="match status" value="1"/>
</dbReference>
<dbReference type="EMBL" id="CP012023">
    <property type="protein sequence ID" value="ALI56888.1"/>
    <property type="molecule type" value="Genomic_DNA"/>
</dbReference>
<protein>
    <recommendedName>
        <fullName evidence="4 10">3-deoxy-D-manno-octulosonic acid transferase</fullName>
        <shortName evidence="10">Kdo transferase</shortName>
        <ecNumber evidence="3 10">2.4.99.12</ecNumber>
    </recommendedName>
    <alternativeName>
        <fullName evidence="6 10">Lipid IV(A) 3-deoxy-D-manno-octulosonic acid transferase</fullName>
    </alternativeName>
</protein>
<comment type="function">
    <text evidence="1 10">Involved in lipopolysaccharide (LPS) biosynthesis. Catalyzes the transfer of 3-deoxy-D-manno-octulosonate (Kdo) residue(s) from CMP-Kdo to lipid IV(A), the tetraacyldisaccharide-1,4'-bisphosphate precursor of lipid A.</text>
</comment>
<keyword evidence="10" id="KW-1003">Cell membrane</keyword>
<keyword evidence="10" id="KW-0472">Membrane</keyword>
<feature type="active site" description="Proton acceptor" evidence="8">
    <location>
        <position position="87"/>
    </location>
</feature>
<keyword evidence="13" id="KW-1185">Reference proteome</keyword>
<evidence type="ECO:0000256" key="9">
    <source>
        <dbReference type="PIRSR" id="PIRSR639901-2"/>
    </source>
</evidence>
<dbReference type="OrthoDB" id="9789797at2"/>
<feature type="site" description="Transition state stabilizer" evidence="9">
    <location>
        <position position="235"/>
    </location>
</feature>
<keyword evidence="5 10" id="KW-0808">Transferase</keyword>